<evidence type="ECO:0000313" key="5">
    <source>
        <dbReference type="EnsemblMetazoa" id="XP_019850993.1"/>
    </source>
</evidence>
<feature type="region of interest" description="Disordered" evidence="2">
    <location>
        <begin position="95"/>
        <end position="118"/>
    </location>
</feature>
<evidence type="ECO:0008006" key="7">
    <source>
        <dbReference type="Google" id="ProtNLM"/>
    </source>
</evidence>
<evidence type="ECO:0000256" key="2">
    <source>
        <dbReference type="SAM" id="MobiDB-lite"/>
    </source>
</evidence>
<feature type="domain" description="DUF4456" evidence="4">
    <location>
        <begin position="1064"/>
        <end position="1114"/>
    </location>
</feature>
<dbReference type="InterPro" id="IPR028089">
    <property type="entry name" value="DUF4455"/>
</dbReference>
<evidence type="ECO:0000259" key="4">
    <source>
        <dbReference type="Pfam" id="PF14644"/>
    </source>
</evidence>
<dbReference type="Proteomes" id="UP000007879">
    <property type="component" value="Unassembled WGS sequence"/>
</dbReference>
<dbReference type="EnsemblMetazoa" id="XM_019995434.1">
    <property type="protein sequence ID" value="XP_019850993.1"/>
    <property type="gene ID" value="LOC105312439"/>
</dbReference>
<accession>A0AAN0J2M8</accession>
<dbReference type="RefSeq" id="XP_019850993.1">
    <property type="nucleotide sequence ID" value="XM_019995434.1"/>
</dbReference>
<keyword evidence="6" id="KW-1185">Reference proteome</keyword>
<feature type="region of interest" description="Disordered" evidence="2">
    <location>
        <begin position="529"/>
        <end position="552"/>
    </location>
</feature>
<reference evidence="6" key="1">
    <citation type="journal article" date="2010" name="Nature">
        <title>The Amphimedon queenslandica genome and the evolution of animal complexity.</title>
        <authorList>
            <person name="Srivastava M."/>
            <person name="Simakov O."/>
            <person name="Chapman J."/>
            <person name="Fahey B."/>
            <person name="Gauthier M.E."/>
            <person name="Mitros T."/>
            <person name="Richards G.S."/>
            <person name="Conaco C."/>
            <person name="Dacre M."/>
            <person name="Hellsten U."/>
            <person name="Larroux C."/>
            <person name="Putnam N.H."/>
            <person name="Stanke M."/>
            <person name="Adamska M."/>
            <person name="Darling A."/>
            <person name="Degnan S.M."/>
            <person name="Oakley T.H."/>
            <person name="Plachetzki D.C."/>
            <person name="Zhai Y."/>
            <person name="Adamski M."/>
            <person name="Calcino A."/>
            <person name="Cummins S.F."/>
            <person name="Goodstein D.M."/>
            <person name="Harris C."/>
            <person name="Jackson D.J."/>
            <person name="Leys S.P."/>
            <person name="Shu S."/>
            <person name="Woodcroft B.J."/>
            <person name="Vervoort M."/>
            <person name="Kosik K.S."/>
            <person name="Manning G."/>
            <person name="Degnan B.M."/>
            <person name="Rokhsar D.S."/>
        </authorList>
    </citation>
    <scope>NUCLEOTIDE SEQUENCE [LARGE SCALE GENOMIC DNA]</scope>
</reference>
<feature type="region of interest" description="Disordered" evidence="2">
    <location>
        <begin position="1214"/>
        <end position="1233"/>
    </location>
</feature>
<dbReference type="KEGG" id="aqu:105312439"/>
<feature type="coiled-coil region" evidence="1">
    <location>
        <begin position="345"/>
        <end position="399"/>
    </location>
</feature>
<feature type="compositionally biased region" description="Low complexity" evidence="2">
    <location>
        <begin position="99"/>
        <end position="118"/>
    </location>
</feature>
<organism evidence="5 6">
    <name type="scientific">Amphimedon queenslandica</name>
    <name type="common">Sponge</name>
    <dbReference type="NCBI Taxonomy" id="400682"/>
    <lineage>
        <taxon>Eukaryota</taxon>
        <taxon>Metazoa</taxon>
        <taxon>Porifera</taxon>
        <taxon>Demospongiae</taxon>
        <taxon>Heteroscleromorpha</taxon>
        <taxon>Haplosclerida</taxon>
        <taxon>Niphatidae</taxon>
        <taxon>Amphimedon</taxon>
    </lineage>
</organism>
<feature type="region of interest" description="Disordered" evidence="2">
    <location>
        <begin position="43"/>
        <end position="67"/>
    </location>
</feature>
<keyword evidence="1" id="KW-0175">Coiled coil</keyword>
<dbReference type="PANTHER" id="PTHR21444">
    <property type="entry name" value="COILED-COIL DOMAIN-CONTAINING PROTEIN 180"/>
    <property type="match status" value="1"/>
</dbReference>
<feature type="domain" description="DUF4456" evidence="4">
    <location>
        <begin position="1118"/>
        <end position="1205"/>
    </location>
</feature>
<dbReference type="Pfam" id="PF14643">
    <property type="entry name" value="DUF4455"/>
    <property type="match status" value="2"/>
</dbReference>
<evidence type="ECO:0000259" key="3">
    <source>
        <dbReference type="Pfam" id="PF14643"/>
    </source>
</evidence>
<proteinExistence type="predicted"/>
<feature type="compositionally biased region" description="Basic and acidic residues" evidence="2">
    <location>
        <begin position="1218"/>
        <end position="1232"/>
    </location>
</feature>
<dbReference type="PANTHER" id="PTHR21444:SF14">
    <property type="entry name" value="COILED-COIL DOMAIN-CONTAINING PROTEIN 180"/>
    <property type="match status" value="1"/>
</dbReference>
<sequence>MTSSSLTHSEESRLGDISVRRSSIGIVESRQSIPLVTNLFSKETRGDEGGEKDWLNSEPFDRITGNPSRERYSQLLLEDTPETILKLQSVREVHELTANSPSPSNNSPDDYSVASSSSSDISVHVNTVEDRIRERKKARHEATLKQFTDALSSMDEEHKSRIETLLSDLKLTIKQVETGITDLWSDFDNEEALLLLKSSSVDALLLKAEEYLKQEKDSIVAFEEKAIEQERLYVKKVSHLLSKTLQSLNSISYLLSHQVCRVIDEEAMRINLSVLGNMRNYSRLSRDLQTGNNKREQRTRCHFTAFRTQWSTIRSRGAENDFRTYINSDDIKQPQLLEKLKASFLTEQEDIRKLLESHLEQLRYELRRTKLNAIFDEHQSQVKAEAQKLEKSLQSLSTLIHSHFMMLFQFAQGAAHIWDTHSSKLDEASRQHKEGLANHRKNHDLRNQTMEANLDFVIDRMRQSSSPEEANEYLKQSMQMLDTIKAGYLTFHDGMLSESKKYPKLVTDTVEGYDKTICKYLNVSRNNQSSKTAKGKVRKSTGTPTKRTSAQSKKTSAIDEMVEQVIATSEGTSFYILSTDTLHDQPLYTSKSDWSNSSVFITQDEDIEGMADNFAANSVLIEDSKFTQTKELIRLAFLEHMEKWKRLQLEDAIRSTREKEEEFKTELELRLHLHEPRPQRVIEDINSVRIVELVSHEERVSVHIKGLTNLLHKDKNCVSELSVELDLKLAQFVAALGNVSSCVTHCTNLTSLRKVLNEAKSLLAKSISSFKDEVSSQYELTVASFEEALSSNNDYIQSLKLFSEGGNYSIEEIEKIRPKLDKQGDRIKKYKIQVTEDIKSLSATIPDRFEHVFNKHFIHTYEYHLADISMIDSIENIIRNCQILIKTEVASSNGQSADIKQLVKTVEQRLEEKALSDVYSSFQLLYSSCQTRLKYLHCVLSRGSATSSMTRMTSSLTSCLSQPPISAIDVTKSILSYTSGSPGPSQPETTAKTKVYSAHSPSTDEMKVPKTVNVSTPKQKVVAVAAAKDRRVINFGSAGGEDGSNCFLPKIRVILTDTHKKLYAAAEEYYRMKGTRAITKPKKIPDSFKQLMDNLIGRCHGYYSQAEQYRNECIDVSSHEFSLRPYLGHPECVDELQELCKRERERHEATLNIITERTNKIESTLQTNCKEFIVEVHKKVEELLKLFDESIDQCDVQPASVSLPSRQELLREYATGGHTDKKESTEVREKSSRLSRRANTAITWPPISDSTLTFGDKEIATTIAGKLKSVKATTAHYEVIKTRDTIIEEYKDWYTAAINKSRALSETEIEIETKHCAAWETSISTIMKLYASTKHQPMKT</sequence>
<dbReference type="InterPro" id="IPR027914">
    <property type="entry name" value="DUF4456"/>
</dbReference>
<evidence type="ECO:0000256" key="1">
    <source>
        <dbReference type="SAM" id="Coils"/>
    </source>
</evidence>
<dbReference type="GeneID" id="105312439"/>
<feature type="compositionally biased region" description="Basic and acidic residues" evidence="2">
    <location>
        <begin position="43"/>
        <end position="61"/>
    </location>
</feature>
<feature type="domain" description="DUF4455" evidence="3">
    <location>
        <begin position="369"/>
        <end position="529"/>
    </location>
</feature>
<feature type="domain" description="DUF4455" evidence="3">
    <location>
        <begin position="133"/>
        <end position="363"/>
    </location>
</feature>
<feature type="compositionally biased region" description="Polar residues" evidence="2">
    <location>
        <begin position="540"/>
        <end position="552"/>
    </location>
</feature>
<evidence type="ECO:0000313" key="6">
    <source>
        <dbReference type="Proteomes" id="UP000007879"/>
    </source>
</evidence>
<protein>
    <recommendedName>
        <fullName evidence="7">DUF4456 domain-containing protein</fullName>
    </recommendedName>
</protein>
<dbReference type="Pfam" id="PF14644">
    <property type="entry name" value="DUF4456"/>
    <property type="match status" value="2"/>
</dbReference>
<reference evidence="5" key="2">
    <citation type="submission" date="2024-06" db="UniProtKB">
        <authorList>
            <consortium name="EnsemblMetazoa"/>
        </authorList>
    </citation>
    <scope>IDENTIFICATION</scope>
</reference>
<name>A0AAN0J2M8_AMPQE</name>